<dbReference type="AlphaFoldDB" id="A0A162US63"/>
<organism evidence="1 2">
    <name type="scientific">Ferroacidibacillus organovorans</name>
    <dbReference type="NCBI Taxonomy" id="1765683"/>
    <lineage>
        <taxon>Bacteria</taxon>
        <taxon>Bacillati</taxon>
        <taxon>Bacillota</taxon>
        <taxon>Bacilli</taxon>
        <taxon>Bacillales</taxon>
        <taxon>Alicyclobacillaceae</taxon>
        <taxon>Ferroacidibacillus</taxon>
    </lineage>
</organism>
<evidence type="ECO:0000313" key="2">
    <source>
        <dbReference type="Proteomes" id="UP000190229"/>
    </source>
</evidence>
<dbReference type="EMBL" id="MWPS01000038">
    <property type="protein sequence ID" value="OPG15326.1"/>
    <property type="molecule type" value="Genomic_DNA"/>
</dbReference>
<dbReference type="Gene3D" id="1.25.40.10">
    <property type="entry name" value="Tetratricopeptide repeat domain"/>
    <property type="match status" value="1"/>
</dbReference>
<gene>
    <name evidence="1" type="ORF">B2M26_12770</name>
</gene>
<keyword evidence="2" id="KW-1185">Reference proteome</keyword>
<dbReference type="SUPFAM" id="SSF48452">
    <property type="entry name" value="TPR-like"/>
    <property type="match status" value="1"/>
</dbReference>
<reference evidence="1 2" key="1">
    <citation type="submission" date="2017-02" db="EMBL/GenBank/DDBJ databases">
        <title>Draft genome of Acidibacillus ferrooxidans Huett2.</title>
        <authorList>
            <person name="Schopf S."/>
        </authorList>
    </citation>
    <scope>NUCLEOTIDE SEQUENCE [LARGE SCALE GENOMIC DNA]</scope>
    <source>
        <strain evidence="1 2">Huett2</strain>
    </source>
</reference>
<accession>A0A162US63</accession>
<dbReference type="RefSeq" id="WP_067952521.1">
    <property type="nucleotide sequence ID" value="NZ_LVKL01000005.1"/>
</dbReference>
<dbReference type="Proteomes" id="UP000190229">
    <property type="component" value="Unassembled WGS sequence"/>
</dbReference>
<protein>
    <submittedName>
        <fullName evidence="1">Uncharacterized protein</fullName>
    </submittedName>
</protein>
<dbReference type="InterPro" id="IPR011990">
    <property type="entry name" value="TPR-like_helical_dom_sf"/>
</dbReference>
<proteinExistence type="predicted"/>
<evidence type="ECO:0000313" key="1">
    <source>
        <dbReference type="EMBL" id="OPG15326.1"/>
    </source>
</evidence>
<dbReference type="STRING" id="1765683.B2M26_12770"/>
<dbReference type="OrthoDB" id="6399948at2"/>
<name>A0A162US63_9BACL</name>
<comment type="caution">
    <text evidence="1">The sequence shown here is derived from an EMBL/GenBank/DDBJ whole genome shotgun (WGS) entry which is preliminary data.</text>
</comment>
<sequence>MEPTQMTLTYDEMTKRLSKAIDKLQDVSTQTDREGRIAVANAALELSRECVEAWLVLAQEAGDDSEKVKSYLEEALQAGDRLFEEKRQSWVGRFGQLPQTRAYMQSRAALAQVLWDLEDHDRAISILWESLELNEKDPLSMRYLLLKALQDKQDFEALDRLLKMYESDTSTTFSYARLLCAFALYGDSLPARSAFLQAKKVNPFVLDFLLGLRVMPQKLPKNLNPGDESEAIRYTAAFGDAWLDADGAIEYLRAQKKKRIEKETQRAKR</sequence>